<accession>A0A0C2MYI6</accession>
<gene>
    <name evidence="1" type="ORF">RF11_03647</name>
</gene>
<dbReference type="AlphaFoldDB" id="A0A0C2MYI6"/>
<dbReference type="Proteomes" id="UP000031668">
    <property type="component" value="Unassembled WGS sequence"/>
</dbReference>
<proteinExistence type="predicted"/>
<evidence type="ECO:0000313" key="1">
    <source>
        <dbReference type="EMBL" id="KII72406.1"/>
    </source>
</evidence>
<evidence type="ECO:0000313" key="2">
    <source>
        <dbReference type="Proteomes" id="UP000031668"/>
    </source>
</evidence>
<reference evidence="1 2" key="1">
    <citation type="journal article" date="2014" name="Genome Biol. Evol.">
        <title>The genome of the myxosporean Thelohanellus kitauei shows adaptations to nutrient acquisition within its fish host.</title>
        <authorList>
            <person name="Yang Y."/>
            <person name="Xiong J."/>
            <person name="Zhou Z."/>
            <person name="Huo F."/>
            <person name="Miao W."/>
            <person name="Ran C."/>
            <person name="Liu Y."/>
            <person name="Zhang J."/>
            <person name="Feng J."/>
            <person name="Wang M."/>
            <person name="Wang M."/>
            <person name="Wang L."/>
            <person name="Yao B."/>
        </authorList>
    </citation>
    <scope>NUCLEOTIDE SEQUENCE [LARGE SCALE GENOMIC DNA]</scope>
    <source>
        <strain evidence="1">Wuqing</strain>
    </source>
</reference>
<keyword evidence="2" id="KW-1185">Reference proteome</keyword>
<comment type="caution">
    <text evidence="1">The sequence shown here is derived from an EMBL/GenBank/DDBJ whole genome shotgun (WGS) entry which is preliminary data.</text>
</comment>
<organism evidence="1 2">
    <name type="scientific">Thelohanellus kitauei</name>
    <name type="common">Myxosporean</name>
    <dbReference type="NCBI Taxonomy" id="669202"/>
    <lineage>
        <taxon>Eukaryota</taxon>
        <taxon>Metazoa</taxon>
        <taxon>Cnidaria</taxon>
        <taxon>Myxozoa</taxon>
        <taxon>Myxosporea</taxon>
        <taxon>Bivalvulida</taxon>
        <taxon>Platysporina</taxon>
        <taxon>Myxobolidae</taxon>
        <taxon>Thelohanellus</taxon>
    </lineage>
</organism>
<name>A0A0C2MYI6_THEKT</name>
<dbReference type="EMBL" id="JWZT01001233">
    <property type="protein sequence ID" value="KII72406.1"/>
    <property type="molecule type" value="Genomic_DNA"/>
</dbReference>
<protein>
    <submittedName>
        <fullName evidence="1">Uncharacterized protein</fullName>
    </submittedName>
</protein>
<sequence length="116" mass="13336">MNSTDELILIRQPSTESPEPHYQGLYQIIDVNGPVYTLRHHQRGEMKVHHNRTKPFTSIGVDSFDTSSSEDEGNFLEKEVSDAISDRRLERRITILNDNLDYVGNICQAFIRGEKC</sequence>